<gene>
    <name evidence="2" type="ORF">SAMN02745129_0704</name>
</gene>
<sequence length="330" mass="37400">MLFVTNRTPRQSERTRTNRPIDFPLQNTSVSQNLYFCRRNGPDDYTEIGSPAFFAELKELSDPKTQVLLYIHGFNNTFESEIFPNAQQLQSLFDQHGGKGLVHVVPLIWPCDDDSFVAFIDDYWDDQRAADASGDAFARMLGKFDDWRKAEAEACKKEDRPPCTRRINVLAHSMGNRVLRNALRRWVHNDIGQMPQLFRNCFMVAADVVNHTLEPDEEGAVISDAARNLVVYFANDDLAMPASKLANLKNKTVSRRLGMTGPEDLEKVARNVFEVDCDNFNNSFDPPKGHSYFLTNPKGKVSPVLLHMVKAVKTGRVDPSDRSHILAKPK</sequence>
<dbReference type="InterPro" id="IPR010297">
    <property type="entry name" value="DUF900_hydrolase"/>
</dbReference>
<reference evidence="2 3" key="1">
    <citation type="submission" date="2016-11" db="EMBL/GenBank/DDBJ databases">
        <authorList>
            <person name="Jaros S."/>
            <person name="Januszkiewicz K."/>
            <person name="Wedrychowicz H."/>
        </authorList>
    </citation>
    <scope>NUCLEOTIDE SEQUENCE [LARGE SCALE GENOMIC DNA]</scope>
    <source>
        <strain evidence="2 3">DSM 16917</strain>
    </source>
</reference>
<accession>A0A1M5MMW4</accession>
<dbReference type="Pfam" id="PF05990">
    <property type="entry name" value="DUF900"/>
    <property type="match status" value="1"/>
</dbReference>
<evidence type="ECO:0008006" key="4">
    <source>
        <dbReference type="Google" id="ProtNLM"/>
    </source>
</evidence>
<proteinExistence type="predicted"/>
<keyword evidence="3" id="KW-1185">Reference proteome</keyword>
<dbReference type="STRING" id="299255.SAMN02745129_0704"/>
<organism evidence="2 3">
    <name type="scientific">Ferrimonas marina</name>
    <dbReference type="NCBI Taxonomy" id="299255"/>
    <lineage>
        <taxon>Bacteria</taxon>
        <taxon>Pseudomonadati</taxon>
        <taxon>Pseudomonadota</taxon>
        <taxon>Gammaproteobacteria</taxon>
        <taxon>Alteromonadales</taxon>
        <taxon>Ferrimonadaceae</taxon>
        <taxon>Ferrimonas</taxon>
    </lineage>
</organism>
<evidence type="ECO:0000313" key="2">
    <source>
        <dbReference type="EMBL" id="SHG78575.1"/>
    </source>
</evidence>
<dbReference type="SUPFAM" id="SSF53474">
    <property type="entry name" value="alpha/beta-Hydrolases"/>
    <property type="match status" value="1"/>
</dbReference>
<protein>
    <recommendedName>
        <fullName evidence="4">Esterase/lipase superfamily enzyme</fullName>
    </recommendedName>
</protein>
<feature type="region of interest" description="Disordered" evidence="1">
    <location>
        <begin position="1"/>
        <end position="21"/>
    </location>
</feature>
<evidence type="ECO:0000256" key="1">
    <source>
        <dbReference type="SAM" id="MobiDB-lite"/>
    </source>
</evidence>
<dbReference type="RefSeq" id="WP_067654046.1">
    <property type="nucleotide sequence ID" value="NZ_FQXG01000001.1"/>
</dbReference>
<dbReference type="Proteomes" id="UP000184268">
    <property type="component" value="Unassembled WGS sequence"/>
</dbReference>
<dbReference type="OrthoDB" id="9797755at2"/>
<dbReference type="AlphaFoldDB" id="A0A1M5MMW4"/>
<evidence type="ECO:0000313" key="3">
    <source>
        <dbReference type="Proteomes" id="UP000184268"/>
    </source>
</evidence>
<dbReference type="InterPro" id="IPR029058">
    <property type="entry name" value="AB_hydrolase_fold"/>
</dbReference>
<dbReference type="EMBL" id="FQXG01000001">
    <property type="protein sequence ID" value="SHG78575.1"/>
    <property type="molecule type" value="Genomic_DNA"/>
</dbReference>
<name>A0A1M5MMW4_9GAMM</name>